<dbReference type="Proteomes" id="UP001167160">
    <property type="component" value="Unassembled WGS sequence"/>
</dbReference>
<dbReference type="RefSeq" id="WP_251411726.1">
    <property type="nucleotide sequence ID" value="NZ_JAMQGM010000017.1"/>
</dbReference>
<keyword evidence="3" id="KW-1185">Reference proteome</keyword>
<dbReference type="PROSITE" id="PS51819">
    <property type="entry name" value="VOC"/>
    <property type="match status" value="2"/>
</dbReference>
<sequence length="262" mass="27345">MSHVTVPYQPGTPCWIDLVVPDQQAALDFYGSLFGWSGEIGPPEAGGYSVCMSEGHPVAGIMSSQGMTGQPEPPTVWTTYLCTADANATEEAVTRNGGNVLVSAMDVMEHGRMLVAADPSGAVFGAWEPKKFIGAGTVNQPGALIWNELNTGDPDAASAFYSEVFGIDTEPMEAEGAEGYSALKVNGRTVGGSRKLDENVPAGTPSHWMVYFAVEDVDASVAKLTSLGGSVIRAPFTMVAGRMALVTDPQGAPFAVIAPVPM</sequence>
<proteinExistence type="predicted"/>
<feature type="domain" description="VOC" evidence="1">
    <location>
        <begin position="143"/>
        <end position="259"/>
    </location>
</feature>
<dbReference type="CDD" id="cd07247">
    <property type="entry name" value="SgaA_N_like"/>
    <property type="match status" value="2"/>
</dbReference>
<accession>A0ABT0X3W3</accession>
<dbReference type="InterPro" id="IPR037523">
    <property type="entry name" value="VOC_core"/>
</dbReference>
<evidence type="ECO:0000313" key="2">
    <source>
        <dbReference type="EMBL" id="MCM2577236.1"/>
    </source>
</evidence>
<dbReference type="InterPro" id="IPR004360">
    <property type="entry name" value="Glyas_Fos-R_dOase_dom"/>
</dbReference>
<dbReference type="InterPro" id="IPR052164">
    <property type="entry name" value="Anthracycline_SecMetBiosynth"/>
</dbReference>
<name>A0ABT0X3W3_9ACTN</name>
<dbReference type="Gene3D" id="3.10.180.10">
    <property type="entry name" value="2,3-Dihydroxybiphenyl 1,2-Dioxygenase, domain 1"/>
    <property type="match status" value="2"/>
</dbReference>
<dbReference type="PANTHER" id="PTHR33993">
    <property type="entry name" value="GLYOXALASE-RELATED"/>
    <property type="match status" value="1"/>
</dbReference>
<evidence type="ECO:0000313" key="3">
    <source>
        <dbReference type="Proteomes" id="UP001167160"/>
    </source>
</evidence>
<comment type="caution">
    <text evidence="2">The sequence shown here is derived from an EMBL/GenBank/DDBJ whole genome shotgun (WGS) entry which is preliminary data.</text>
</comment>
<evidence type="ECO:0000259" key="1">
    <source>
        <dbReference type="PROSITE" id="PS51819"/>
    </source>
</evidence>
<feature type="domain" description="VOC" evidence="1">
    <location>
        <begin position="12"/>
        <end position="129"/>
    </location>
</feature>
<gene>
    <name evidence="2" type="ORF">M1E25_07710</name>
</gene>
<dbReference type="Pfam" id="PF00903">
    <property type="entry name" value="Glyoxalase"/>
    <property type="match status" value="2"/>
</dbReference>
<dbReference type="PANTHER" id="PTHR33993:SF14">
    <property type="entry name" value="GB|AAF24581.1"/>
    <property type="match status" value="1"/>
</dbReference>
<organism evidence="2 3">
    <name type="scientific">Streptomyces meridianus</name>
    <dbReference type="NCBI Taxonomy" id="2938945"/>
    <lineage>
        <taxon>Bacteria</taxon>
        <taxon>Bacillati</taxon>
        <taxon>Actinomycetota</taxon>
        <taxon>Actinomycetes</taxon>
        <taxon>Kitasatosporales</taxon>
        <taxon>Streptomycetaceae</taxon>
        <taxon>Streptomyces</taxon>
    </lineage>
</organism>
<dbReference type="SUPFAM" id="SSF54593">
    <property type="entry name" value="Glyoxalase/Bleomycin resistance protein/Dihydroxybiphenyl dioxygenase"/>
    <property type="match status" value="2"/>
</dbReference>
<dbReference type="EMBL" id="JAMQGM010000017">
    <property type="protein sequence ID" value="MCM2577236.1"/>
    <property type="molecule type" value="Genomic_DNA"/>
</dbReference>
<protein>
    <submittedName>
        <fullName evidence="2">VOC family protein</fullName>
    </submittedName>
</protein>
<reference evidence="2" key="1">
    <citation type="journal article" date="2023" name="Int. J. Syst. Evol. Microbiol.">
        <title>Streptomyces meridianus sp. nov. isolated from brackish water of the Tagus estuary in Alcochete, Portugal.</title>
        <authorList>
            <person name="Santos J.D.N."/>
            <person name="Klimek D."/>
            <person name="Calusinska M."/>
            <person name="Lobo Da Cunha A."/>
            <person name="Catita J."/>
            <person name="Goncalves H."/>
            <person name="Gonzalez I."/>
            <person name="Reyes F."/>
            <person name="Lage O.M."/>
        </authorList>
    </citation>
    <scope>NUCLEOTIDE SEQUENCE</scope>
    <source>
        <strain evidence="2">MTZ3.1</strain>
    </source>
</reference>
<dbReference type="InterPro" id="IPR029068">
    <property type="entry name" value="Glyas_Bleomycin-R_OHBP_Dase"/>
</dbReference>